<evidence type="ECO:0008006" key="3">
    <source>
        <dbReference type="Google" id="ProtNLM"/>
    </source>
</evidence>
<proteinExistence type="predicted"/>
<dbReference type="AlphaFoldDB" id="A0A3N8RU40"/>
<organism evidence="1 2">
    <name type="scientific">Burkholderia contaminans</name>
    <dbReference type="NCBI Taxonomy" id="488447"/>
    <lineage>
        <taxon>Bacteria</taxon>
        <taxon>Pseudomonadati</taxon>
        <taxon>Pseudomonadota</taxon>
        <taxon>Betaproteobacteria</taxon>
        <taxon>Burkholderiales</taxon>
        <taxon>Burkholderiaceae</taxon>
        <taxon>Burkholderia</taxon>
        <taxon>Burkholderia cepacia complex</taxon>
    </lineage>
</organism>
<name>A0A3N8RU40_9BURK</name>
<comment type="caution">
    <text evidence="1">The sequence shown here is derived from an EMBL/GenBank/DDBJ whole genome shotgun (WGS) entry which is preliminary data.</text>
</comment>
<accession>A0A3N8RU40</accession>
<gene>
    <name evidence="1" type="ORF">DF037_29530</name>
</gene>
<protein>
    <recommendedName>
        <fullName evidence="3">DNA-binding protein</fullName>
    </recommendedName>
</protein>
<evidence type="ECO:0000313" key="2">
    <source>
        <dbReference type="Proteomes" id="UP000269271"/>
    </source>
</evidence>
<reference evidence="1 2" key="1">
    <citation type="submission" date="2018-08" db="EMBL/GenBank/DDBJ databases">
        <title>Comparative analysis of Burkholderia isolates from Puerto Rico.</title>
        <authorList>
            <person name="Hall C."/>
            <person name="Sahl J."/>
            <person name="Wagner D."/>
        </authorList>
    </citation>
    <scope>NUCLEOTIDE SEQUENCE [LARGE SCALE GENOMIC DNA]</scope>
    <source>
        <strain evidence="1 2">Bp9001</strain>
    </source>
</reference>
<evidence type="ECO:0000313" key="1">
    <source>
        <dbReference type="EMBL" id="RQT21993.1"/>
    </source>
</evidence>
<sequence length="64" mass="7015">MVSPASISAPLLTREAFAIAVGLPAGVIIAQCDKGYWPTMKVGKRVFVNVELIRKRALEQEFKV</sequence>
<dbReference type="Proteomes" id="UP000269271">
    <property type="component" value="Unassembled WGS sequence"/>
</dbReference>
<dbReference type="EMBL" id="QTQX01000023">
    <property type="protein sequence ID" value="RQT21993.1"/>
    <property type="molecule type" value="Genomic_DNA"/>
</dbReference>